<evidence type="ECO:0000313" key="7">
    <source>
        <dbReference type="EMBL" id="SSW98189.1"/>
    </source>
</evidence>
<dbReference type="GO" id="GO:0070286">
    <property type="term" value="P:axonemal dynein complex assembly"/>
    <property type="evidence" value="ECO:0007669"/>
    <property type="project" value="InterPro"/>
</dbReference>
<reference evidence="8" key="2">
    <citation type="submission" date="2018-07" db="EMBL/GenBank/DDBJ databases">
        <authorList>
            <person name="Quirk P.G."/>
            <person name="Krulwich T.A."/>
        </authorList>
    </citation>
    <scope>NUCLEOTIDE SEQUENCE</scope>
</reference>
<accession>A0A336K0B6</accession>
<evidence type="ECO:0000256" key="1">
    <source>
        <dbReference type="ARBA" id="ARBA00010449"/>
    </source>
</evidence>
<evidence type="ECO:0000256" key="4">
    <source>
        <dbReference type="ARBA" id="ARBA00024190"/>
    </source>
</evidence>
<dbReference type="EMBL" id="UFQT01000040">
    <property type="protein sequence ID" value="SSX18575.1"/>
    <property type="molecule type" value="Genomic_DNA"/>
</dbReference>
<dbReference type="PANTHER" id="PTHR22118">
    <property type="entry name" value="DYNEIN ASSEMBLY FACTOR 3, AXONEMAL"/>
    <property type="match status" value="1"/>
</dbReference>
<dbReference type="EMBL" id="UFQS01000040">
    <property type="protein sequence ID" value="SSW98189.1"/>
    <property type="molecule type" value="Genomic_DNA"/>
</dbReference>
<dbReference type="VEuPathDB" id="VectorBase:CSON010122"/>
<dbReference type="GO" id="GO:0120293">
    <property type="term" value="C:dynein axonemal particle"/>
    <property type="evidence" value="ECO:0007669"/>
    <property type="project" value="UniProtKB-SubCell"/>
</dbReference>
<dbReference type="InterPro" id="IPR039304">
    <property type="entry name" value="DNAAF3"/>
</dbReference>
<dbReference type="AlphaFoldDB" id="A0A336K0B6"/>
<evidence type="ECO:0000256" key="2">
    <source>
        <dbReference type="ARBA" id="ARBA00022490"/>
    </source>
</evidence>
<name>A0A336K0B6_CULSO</name>
<keyword evidence="3" id="KW-0970">Cilium biogenesis/degradation</keyword>
<dbReference type="OMA" id="EYEQCKP"/>
<dbReference type="Pfam" id="PF14740">
    <property type="entry name" value="DUF4471"/>
    <property type="match status" value="1"/>
</dbReference>
<dbReference type="GO" id="GO:0044458">
    <property type="term" value="P:motile cilium assembly"/>
    <property type="evidence" value="ECO:0007669"/>
    <property type="project" value="TreeGrafter"/>
</dbReference>
<proteinExistence type="inferred from homology"/>
<evidence type="ECO:0000256" key="3">
    <source>
        <dbReference type="ARBA" id="ARBA00022794"/>
    </source>
</evidence>
<evidence type="ECO:0000259" key="5">
    <source>
        <dbReference type="Pfam" id="PF14737"/>
    </source>
</evidence>
<organism evidence="7">
    <name type="scientific">Culicoides sonorensis</name>
    <name type="common">Biting midge</name>
    <dbReference type="NCBI Taxonomy" id="179676"/>
    <lineage>
        <taxon>Eukaryota</taxon>
        <taxon>Metazoa</taxon>
        <taxon>Ecdysozoa</taxon>
        <taxon>Arthropoda</taxon>
        <taxon>Hexapoda</taxon>
        <taxon>Insecta</taxon>
        <taxon>Pterygota</taxon>
        <taxon>Neoptera</taxon>
        <taxon>Endopterygota</taxon>
        <taxon>Diptera</taxon>
        <taxon>Nematocera</taxon>
        <taxon>Chironomoidea</taxon>
        <taxon>Ceratopogonidae</taxon>
        <taxon>Ceratopogoninae</taxon>
        <taxon>Culicoides</taxon>
        <taxon>Monoculicoides</taxon>
    </lineage>
</organism>
<dbReference type="PANTHER" id="PTHR22118:SF14">
    <property type="entry name" value="DYNEIN AXONEMAL ASSEMBLY FACTOR 3"/>
    <property type="match status" value="1"/>
</dbReference>
<feature type="domain" description="DUF4470" evidence="5">
    <location>
        <begin position="2"/>
        <end position="100"/>
    </location>
</feature>
<reference evidence="7" key="1">
    <citation type="submission" date="2018-04" db="EMBL/GenBank/DDBJ databases">
        <authorList>
            <person name="Go L.Y."/>
            <person name="Mitchell J.A."/>
        </authorList>
    </citation>
    <scope>NUCLEOTIDE SEQUENCE</scope>
    <source>
        <tissue evidence="7">Whole organism</tissue>
    </source>
</reference>
<evidence type="ECO:0000313" key="8">
    <source>
        <dbReference type="EMBL" id="SSX18575.1"/>
    </source>
</evidence>
<protein>
    <submittedName>
        <fullName evidence="7">CSON010122 protein</fullName>
    </submittedName>
</protein>
<comment type="subcellular location">
    <subcellularLocation>
        <location evidence="4">Dynein axonemal particle</location>
    </subcellularLocation>
</comment>
<keyword evidence="2" id="KW-0963">Cytoplasm</keyword>
<dbReference type="InterPro" id="IPR028235">
    <property type="entry name" value="DNAAF3_C"/>
</dbReference>
<gene>
    <name evidence="7" type="primary">CSON010122</name>
</gene>
<evidence type="ECO:0000259" key="6">
    <source>
        <dbReference type="Pfam" id="PF14740"/>
    </source>
</evidence>
<sequence length="448" mass="52116">MFWGFSEAIDLIAEYQKHINPDKNEFNILLYGGGDPRFILSILSKSYMRDVNLNIYVVEGCIELVARYMALISVALEPSEELSVKAKTHLYMDIFGNALIRPASHQYICSKAKFLRKILTEPEISENSIFNFENLKYKERDQLENAFEFWTNKPGYVFDIGKHWEMRLRHELGVRYDSRNGVFDWDLQMRLKEYGGKTITSQEYNLFRESGIAFTFPEFEQTFPNKTLAVALCKNGNSYFHRGCVGDITVGPFIPYGVSCSDEKMLKQQHGVGQFRATDITERNLYQIMYEIQEKMEYVHDPKNVHAYGSVKLADVAIISSTGNNEHVILHEYNKPMIKTNGIKIHFMSVEDVLQLHEKPKFEKKFDITFVAANYFTFLKESHIKLLNDNSMLFFETRKYSTMTKKEIADFLAQIKEYAKKIGLDPITNFSINLLQSLIKYKFNNISK</sequence>
<dbReference type="InterPro" id="IPR027974">
    <property type="entry name" value="DUF4470"/>
</dbReference>
<feature type="domain" description="Dynein assembly factor 3 C-terminal" evidence="6">
    <location>
        <begin position="130"/>
        <end position="427"/>
    </location>
</feature>
<comment type="similarity">
    <text evidence="1">Belongs to the DNAAF3 family.</text>
</comment>
<dbReference type="Pfam" id="PF14737">
    <property type="entry name" value="DUF4470"/>
    <property type="match status" value="1"/>
</dbReference>